<dbReference type="Proteomes" id="UP001056455">
    <property type="component" value="Chromosome"/>
</dbReference>
<keyword evidence="2" id="KW-1185">Reference proteome</keyword>
<evidence type="ECO:0000313" key="2">
    <source>
        <dbReference type="Proteomes" id="UP001056455"/>
    </source>
</evidence>
<proteinExistence type="predicted"/>
<protein>
    <submittedName>
        <fullName evidence="1">Uncharacterized protein</fullName>
    </submittedName>
</protein>
<name>A0ABY4YTZ8_9MICO</name>
<sequence length="148" mass="15997">MAHDSSTIGIFQSTGVVDHDTIAGTAIAVVTLELAEPIAGERPEQVRVATIAHDESGSPLLGEPGEYLLFLKPWVIRGEQVSDRWLATDDWSGIYTSGNSGGSWVRYDSEATELPESVSIAELDDLATRSTPEIVAEVVEDQTVRSQR</sequence>
<reference evidence="1" key="1">
    <citation type="submission" date="2022-06" db="EMBL/GenBank/DDBJ databases">
        <title>Ornithinimicrobium HY1793.</title>
        <authorList>
            <person name="Huang Y."/>
        </authorList>
    </citation>
    <scope>NUCLEOTIDE SEQUENCE</scope>
    <source>
        <strain evidence="1">HY1793</strain>
    </source>
</reference>
<accession>A0ABY4YTZ8</accession>
<dbReference type="EMBL" id="CP099489">
    <property type="protein sequence ID" value="USQ80242.1"/>
    <property type="molecule type" value="Genomic_DNA"/>
</dbReference>
<organism evidence="1 2">
    <name type="scientific">Ornithinimicrobium faecis</name>
    <dbReference type="NCBI Taxonomy" id="2934158"/>
    <lineage>
        <taxon>Bacteria</taxon>
        <taxon>Bacillati</taxon>
        <taxon>Actinomycetota</taxon>
        <taxon>Actinomycetes</taxon>
        <taxon>Micrococcales</taxon>
        <taxon>Ornithinimicrobiaceae</taxon>
        <taxon>Ornithinimicrobium</taxon>
    </lineage>
</organism>
<dbReference type="RefSeq" id="WP_252593618.1">
    <property type="nucleotide sequence ID" value="NZ_CP099489.1"/>
</dbReference>
<gene>
    <name evidence="1" type="ORF">NF556_00840</name>
</gene>
<evidence type="ECO:0000313" key="1">
    <source>
        <dbReference type="EMBL" id="USQ80242.1"/>
    </source>
</evidence>